<dbReference type="EMBL" id="JBAKIA010000018">
    <property type="protein sequence ID" value="MEJ8476367.1"/>
    <property type="molecule type" value="Genomic_DNA"/>
</dbReference>
<dbReference type="Gene3D" id="1.40.20.10">
    <property type="entry name" value="CHAD domain"/>
    <property type="match status" value="1"/>
</dbReference>
<dbReference type="SMART" id="SM00880">
    <property type="entry name" value="CHAD"/>
    <property type="match status" value="1"/>
</dbReference>
<dbReference type="Pfam" id="PF01928">
    <property type="entry name" value="CYTH"/>
    <property type="match status" value="1"/>
</dbReference>
<dbReference type="InterPro" id="IPR023577">
    <property type="entry name" value="CYTH_domain"/>
</dbReference>
<dbReference type="Pfam" id="PF05235">
    <property type="entry name" value="CHAD"/>
    <property type="match status" value="1"/>
</dbReference>
<dbReference type="InterPro" id="IPR007899">
    <property type="entry name" value="CHAD_dom"/>
</dbReference>
<feature type="region of interest" description="Disordered" evidence="1">
    <location>
        <begin position="14"/>
        <end position="33"/>
    </location>
</feature>
<dbReference type="InterPro" id="IPR038186">
    <property type="entry name" value="CHAD_dom_sf"/>
</dbReference>
<keyword evidence="5" id="KW-1185">Reference proteome</keyword>
<evidence type="ECO:0000256" key="1">
    <source>
        <dbReference type="SAM" id="MobiDB-lite"/>
    </source>
</evidence>
<proteinExistence type="predicted"/>
<dbReference type="RefSeq" id="WP_340276855.1">
    <property type="nucleotide sequence ID" value="NZ_JBAKIA010000018.1"/>
</dbReference>
<dbReference type="InterPro" id="IPR039013">
    <property type="entry name" value="YgiF"/>
</dbReference>
<feature type="domain" description="CYTH" evidence="2">
    <location>
        <begin position="5"/>
        <end position="208"/>
    </location>
</feature>
<evidence type="ECO:0000313" key="5">
    <source>
        <dbReference type="Proteomes" id="UP001385499"/>
    </source>
</evidence>
<organism evidence="4 5">
    <name type="scientific">Roseibium algae</name>
    <dbReference type="NCBI Taxonomy" id="3123038"/>
    <lineage>
        <taxon>Bacteria</taxon>
        <taxon>Pseudomonadati</taxon>
        <taxon>Pseudomonadota</taxon>
        <taxon>Alphaproteobacteria</taxon>
        <taxon>Hyphomicrobiales</taxon>
        <taxon>Stappiaceae</taxon>
        <taxon>Roseibium</taxon>
    </lineage>
</organism>
<dbReference type="PROSITE" id="PS51707">
    <property type="entry name" value="CYTH"/>
    <property type="match status" value="1"/>
</dbReference>
<protein>
    <submittedName>
        <fullName evidence="4">CHAD domain-containing protein</fullName>
    </submittedName>
</protein>
<dbReference type="InterPro" id="IPR033469">
    <property type="entry name" value="CYTH-like_dom_sf"/>
</dbReference>
<dbReference type="PROSITE" id="PS51708">
    <property type="entry name" value="CHAD"/>
    <property type="match status" value="1"/>
</dbReference>
<sequence>MTSPPREIELKLEVPPEAQEPLKKAPAPTGFTSTRATTKTLHSIYFDTPDQALRLAKISLRVRKVGQSWIQTAKFGTGVTGGLSSAIEVEHAIDGRAVDLSIIDDPQILRHLVETIDGRPLAETFETVMPRTSRLLTSHDGSRIEIAFDAGDIKVNGKTSPLAEVEFELLQGSSASLYAAANGLLGATPFRFSPCSKAERGFRLAEDNSDNTILPALAAKVVLSTDETVEHAFRNVLRSCLTQIADNRMAVLASDLPEGPHQLRIGLRRLRSAFRLFKPALNPHSLTPLNEMAKEIAGHVGALRDLDVLAEDIVAPLESFRPENLSLEPLLKHLGTTRQVCRADLIDYLGSEKINTFLFSLAAYTEGRGWLDAENFDQSRLLAASVSAHADRALDRQWKKCAKYGSRIDDLAISERHEMRKALKKIRYGIEFFGSLYPKQEVKPFLKRLKKLQDIFGYLNDIAMAEKLLDDPIAKGAGAAGVAKAVGFAVGWHEAQSHHMWQHAKGYWSDTKTVPKFWR</sequence>
<evidence type="ECO:0000259" key="2">
    <source>
        <dbReference type="PROSITE" id="PS51707"/>
    </source>
</evidence>
<gene>
    <name evidence="4" type="ORF">V6575_19935</name>
</gene>
<dbReference type="CDD" id="cd07756">
    <property type="entry name" value="CYTH-like_Pase_CHAD"/>
    <property type="match status" value="1"/>
</dbReference>
<evidence type="ECO:0000313" key="4">
    <source>
        <dbReference type="EMBL" id="MEJ8476367.1"/>
    </source>
</evidence>
<dbReference type="Proteomes" id="UP001385499">
    <property type="component" value="Unassembled WGS sequence"/>
</dbReference>
<name>A0ABU8TR21_9HYPH</name>
<dbReference type="SMART" id="SM01118">
    <property type="entry name" value="CYTH"/>
    <property type="match status" value="1"/>
</dbReference>
<dbReference type="PANTHER" id="PTHR39569:SF1">
    <property type="entry name" value="INORGANIC TRIPHOSPHATASE"/>
    <property type="match status" value="1"/>
</dbReference>
<dbReference type="Gene3D" id="2.40.320.10">
    <property type="entry name" value="Hypothetical Protein Pfu-838710-001"/>
    <property type="match status" value="1"/>
</dbReference>
<evidence type="ECO:0000259" key="3">
    <source>
        <dbReference type="PROSITE" id="PS51708"/>
    </source>
</evidence>
<reference evidence="4 5" key="1">
    <citation type="submission" date="2024-02" db="EMBL/GenBank/DDBJ databases">
        <title>Roseibium algae sp. nov., isolated from marine alga (Grateloupia sp.), showing potential in myo-inositol conversion.</title>
        <authorList>
            <person name="Wang Y."/>
        </authorList>
    </citation>
    <scope>NUCLEOTIDE SEQUENCE [LARGE SCALE GENOMIC DNA]</scope>
    <source>
        <strain evidence="4 5">H3510</strain>
    </source>
</reference>
<dbReference type="PANTHER" id="PTHR39569">
    <property type="entry name" value="INORGANIC TRIPHOSPHATASE"/>
    <property type="match status" value="1"/>
</dbReference>
<feature type="domain" description="CHAD" evidence="3">
    <location>
        <begin position="226"/>
        <end position="519"/>
    </location>
</feature>
<comment type="caution">
    <text evidence="4">The sequence shown here is derived from an EMBL/GenBank/DDBJ whole genome shotgun (WGS) entry which is preliminary data.</text>
</comment>
<dbReference type="SUPFAM" id="SSF55154">
    <property type="entry name" value="CYTH-like phosphatases"/>
    <property type="match status" value="1"/>
</dbReference>
<accession>A0ABU8TR21</accession>